<dbReference type="InterPro" id="IPR037359">
    <property type="entry name" value="NST/OST"/>
</dbReference>
<name>E4YLD8_OIKDI</name>
<organism evidence="6">
    <name type="scientific">Oikopleura dioica</name>
    <name type="common">Tunicate</name>
    <dbReference type="NCBI Taxonomy" id="34765"/>
    <lineage>
        <taxon>Eukaryota</taxon>
        <taxon>Metazoa</taxon>
        <taxon>Chordata</taxon>
        <taxon>Tunicata</taxon>
        <taxon>Appendicularia</taxon>
        <taxon>Copelata</taxon>
        <taxon>Oikopleuridae</taxon>
        <taxon>Oikopleura</taxon>
    </lineage>
</organism>
<dbReference type="InterPro" id="IPR027417">
    <property type="entry name" value="P-loop_NTPase"/>
</dbReference>
<dbReference type="AlphaFoldDB" id="E4YLD8"/>
<dbReference type="GO" id="GO:0008467">
    <property type="term" value="F:[heparan sulfate]-glucosamine 3-sulfotransferase activity"/>
    <property type="evidence" value="ECO:0007669"/>
    <property type="project" value="TreeGrafter"/>
</dbReference>
<dbReference type="PANTHER" id="PTHR10605:SF72">
    <property type="entry name" value="HEPARAN SULFATE 3-O SULFOTRANSFERASE-B, ISOFORM A"/>
    <property type="match status" value="1"/>
</dbReference>
<evidence type="ECO:0000256" key="1">
    <source>
        <dbReference type="ARBA" id="ARBA00022679"/>
    </source>
</evidence>
<evidence type="ECO:0000256" key="4">
    <source>
        <dbReference type="RuleBase" id="RU361155"/>
    </source>
</evidence>
<evidence type="ECO:0000313" key="6">
    <source>
        <dbReference type="EMBL" id="CBY36299.1"/>
    </source>
</evidence>
<evidence type="ECO:0000256" key="2">
    <source>
        <dbReference type="ARBA" id="ARBA00023180"/>
    </source>
</evidence>
<keyword evidence="1 4" id="KW-0808">Transferase</keyword>
<feature type="domain" description="Sulfotransferase" evidence="5">
    <location>
        <begin position="61"/>
        <end position="218"/>
    </location>
</feature>
<dbReference type="Proteomes" id="UP000011014">
    <property type="component" value="Unassembled WGS sequence"/>
</dbReference>
<comment type="similarity">
    <text evidence="4">Belongs to the sulfotransferase 1 family.</text>
</comment>
<dbReference type="EC" id="2.8.2.-" evidence="4"/>
<dbReference type="InterPro" id="IPR000863">
    <property type="entry name" value="Sulfotransferase_dom"/>
</dbReference>
<keyword evidence="2" id="KW-0325">Glycoprotein</keyword>
<evidence type="ECO:0000256" key="3">
    <source>
        <dbReference type="PIRSR" id="PIRSR637359-2"/>
    </source>
</evidence>
<gene>
    <name evidence="6" type="ORF">GSOID_T00028791001</name>
</gene>
<dbReference type="EMBL" id="FN654753">
    <property type="protein sequence ID" value="CBY36299.1"/>
    <property type="molecule type" value="Genomic_DNA"/>
</dbReference>
<evidence type="ECO:0000259" key="5">
    <source>
        <dbReference type="Pfam" id="PF00685"/>
    </source>
</evidence>
<protein>
    <recommendedName>
        <fullName evidence="4">Sulfotransferase</fullName>
        <ecNumber evidence="4">2.8.2.-</ecNumber>
    </recommendedName>
</protein>
<sequence length="220" mass="25859">MGNPFLRSSPGEAHFFDNDENYALGADHYLELMPEANEFHYVFEKTPSYFTLKKVPSRIAQFKKNIKIIAILCDPVKRTLSHFLHVHANKIKITKNKERKEVHLHPDATIIDVLGSIFSKKSIDYLKTDKFNPQKHQAARNEFLRYLEKHDDRKPHNFVTRGAYAFHINIWKKYLREDQMLFISGSDLSQQPAKTVMQIQDFLGVPKILNDNHFFFNKVR</sequence>
<proteinExistence type="inferred from homology"/>
<dbReference type="PANTHER" id="PTHR10605">
    <property type="entry name" value="HEPARAN SULFATE SULFOTRANSFERASE"/>
    <property type="match status" value="1"/>
</dbReference>
<accession>E4YLD8</accession>
<dbReference type="SUPFAM" id="SSF52540">
    <property type="entry name" value="P-loop containing nucleoside triphosphate hydrolases"/>
    <property type="match status" value="1"/>
</dbReference>
<dbReference type="Pfam" id="PF00685">
    <property type="entry name" value="Sulfotransfer_1"/>
    <property type="match status" value="1"/>
</dbReference>
<reference evidence="6" key="1">
    <citation type="journal article" date="2010" name="Science">
        <title>Plasticity of animal genome architecture unmasked by rapid evolution of a pelagic tunicate.</title>
        <authorList>
            <person name="Denoeud F."/>
            <person name="Henriet S."/>
            <person name="Mungpakdee S."/>
            <person name="Aury J.M."/>
            <person name="Da Silva C."/>
            <person name="Brinkmann H."/>
            <person name="Mikhaleva J."/>
            <person name="Olsen L.C."/>
            <person name="Jubin C."/>
            <person name="Canestro C."/>
            <person name="Bouquet J.M."/>
            <person name="Danks G."/>
            <person name="Poulain J."/>
            <person name="Campsteijn C."/>
            <person name="Adamski M."/>
            <person name="Cross I."/>
            <person name="Yadetie F."/>
            <person name="Muffato M."/>
            <person name="Louis A."/>
            <person name="Butcher S."/>
            <person name="Tsagkogeorga G."/>
            <person name="Konrad A."/>
            <person name="Singh S."/>
            <person name="Jensen M.F."/>
            <person name="Cong E.H."/>
            <person name="Eikeseth-Otteraa H."/>
            <person name="Noel B."/>
            <person name="Anthouard V."/>
            <person name="Porcel B.M."/>
            <person name="Kachouri-Lafond R."/>
            <person name="Nishino A."/>
            <person name="Ugolini M."/>
            <person name="Chourrout P."/>
            <person name="Nishida H."/>
            <person name="Aasland R."/>
            <person name="Huzurbazar S."/>
            <person name="Westhof E."/>
            <person name="Delsuc F."/>
            <person name="Lehrach H."/>
            <person name="Reinhardt R."/>
            <person name="Weissenbach J."/>
            <person name="Roy S.W."/>
            <person name="Artiguenave F."/>
            <person name="Postlethwait J.H."/>
            <person name="Manak J.R."/>
            <person name="Thompson E.M."/>
            <person name="Jaillon O."/>
            <person name="Du Pasquier L."/>
            <person name="Boudinot P."/>
            <person name="Liberles D.A."/>
            <person name="Volff J.N."/>
            <person name="Philippe H."/>
            <person name="Lenhard B."/>
            <person name="Roest Crollius H."/>
            <person name="Wincker P."/>
            <person name="Chourrout D."/>
        </authorList>
    </citation>
    <scope>NUCLEOTIDE SEQUENCE [LARGE SCALE GENOMIC DNA]</scope>
</reference>
<feature type="binding site" evidence="3">
    <location>
        <position position="81"/>
    </location>
    <ligand>
        <name>3'-phosphoadenylyl sulfate</name>
        <dbReference type="ChEBI" id="CHEBI:58339"/>
    </ligand>
</feature>
<dbReference type="Gene3D" id="3.40.50.300">
    <property type="entry name" value="P-loop containing nucleotide triphosphate hydrolases"/>
    <property type="match status" value="1"/>
</dbReference>